<evidence type="ECO:0000256" key="1">
    <source>
        <dbReference type="ARBA" id="ARBA00004239"/>
    </source>
</evidence>
<evidence type="ECO:0000256" key="3">
    <source>
        <dbReference type="ARBA" id="ARBA00022525"/>
    </source>
</evidence>
<feature type="region of interest" description="Disordered" evidence="5">
    <location>
        <begin position="59"/>
        <end position="99"/>
    </location>
</feature>
<dbReference type="EMBL" id="CH474005">
    <property type="protein sequence ID" value="EDL96535.1"/>
    <property type="molecule type" value="Genomic_DNA"/>
</dbReference>
<evidence type="ECO:0000256" key="4">
    <source>
        <dbReference type="ARBA" id="ARBA00022729"/>
    </source>
</evidence>
<feature type="region of interest" description="Disordered" evidence="5">
    <location>
        <begin position="22"/>
        <end position="43"/>
    </location>
</feature>
<keyword evidence="3" id="KW-0964">Secreted</keyword>
<comment type="subcellular location">
    <subcellularLocation>
        <location evidence="1">Secreted</location>
        <location evidence="1">Extracellular space</location>
    </subcellularLocation>
</comment>
<name>A6JX73_RAT</name>
<dbReference type="RefSeq" id="XP_063140287.1">
    <property type="nucleotide sequence ID" value="XM_063284217.1"/>
</dbReference>
<dbReference type="PANTHER" id="PTHR17498:SF1">
    <property type="entry name" value="SEMINAL VESICLE SECRETORY PROTEIN 6"/>
    <property type="match status" value="1"/>
</dbReference>
<organism evidence="7">
    <name type="scientific">Rattus norvegicus</name>
    <name type="common">Rat</name>
    <dbReference type="NCBI Taxonomy" id="10116"/>
    <lineage>
        <taxon>Eukaryota</taxon>
        <taxon>Metazoa</taxon>
        <taxon>Chordata</taxon>
        <taxon>Craniata</taxon>
        <taxon>Vertebrata</taxon>
        <taxon>Euteleostomi</taxon>
        <taxon>Mammalia</taxon>
        <taxon>Eutheria</taxon>
        <taxon>Euarchontoglires</taxon>
        <taxon>Glires</taxon>
        <taxon>Rodentia</taxon>
        <taxon>Myomorpha</taxon>
        <taxon>Muroidea</taxon>
        <taxon>Muridae</taxon>
        <taxon>Murinae</taxon>
        <taxon>Rattus</taxon>
    </lineage>
</organism>
<feature type="compositionally biased region" description="Low complexity" evidence="5">
    <location>
        <begin position="29"/>
        <end position="39"/>
    </location>
</feature>
<evidence type="ECO:0000256" key="2">
    <source>
        <dbReference type="ARBA" id="ARBA00010238"/>
    </source>
</evidence>
<accession>A6JX73</accession>
<feature type="compositionally biased region" description="Basic and acidic residues" evidence="5">
    <location>
        <begin position="70"/>
        <end position="86"/>
    </location>
</feature>
<dbReference type="AlphaFoldDB" id="A6JX73"/>
<dbReference type="RefSeq" id="NP_001095873.1">
    <property type="nucleotide sequence ID" value="NM_001102403.1"/>
</dbReference>
<dbReference type="OrthoDB" id="9631559at2759"/>
<dbReference type="GO" id="GO:0005576">
    <property type="term" value="C:extracellular region"/>
    <property type="evidence" value="ECO:0007669"/>
    <property type="project" value="UniProtKB-SubCell"/>
</dbReference>
<evidence type="ECO:0000313" key="8">
    <source>
        <dbReference type="RGD" id="1311054"/>
    </source>
</evidence>
<dbReference type="Pfam" id="PF17381">
    <property type="entry name" value="Svs_4_5_6"/>
    <property type="match status" value="1"/>
</dbReference>
<dbReference type="InterPro" id="IPR035409">
    <property type="entry name" value="Svs4/5/6"/>
</dbReference>
<dbReference type="Proteomes" id="UP000234681">
    <property type="component" value="Chromosome 3"/>
</dbReference>
<evidence type="ECO:0000256" key="6">
    <source>
        <dbReference type="SAM" id="SignalP"/>
    </source>
</evidence>
<dbReference type="GeneID" id="362267"/>
<feature type="chain" id="PRO_5044728628" evidence="6">
    <location>
        <begin position="22"/>
        <end position="99"/>
    </location>
</feature>
<reference evidence="7" key="1">
    <citation type="journal article" date="2005" name="Genome Res.">
        <title>Gene and alternative splicing annotation with AIR.</title>
        <authorList>
            <person name="Florea L."/>
            <person name="Di Francesco V."/>
            <person name="Miller J."/>
            <person name="Turner R."/>
            <person name="Yao A."/>
            <person name="Harris M."/>
            <person name="Walenz B."/>
            <person name="Mobarry C."/>
            <person name="Merkulov G.V."/>
            <person name="Charlab R."/>
            <person name="Dew I."/>
            <person name="Deng Z."/>
            <person name="Istrail S."/>
            <person name="Li P."/>
            <person name="Sutton G."/>
        </authorList>
    </citation>
    <scope>NUCLEOTIDE SEQUENCE</scope>
    <source>
        <strain evidence="7">BN</strain>
    </source>
</reference>
<dbReference type="CTD" id="20945"/>
<reference evidence="7" key="2">
    <citation type="submission" date="2005-09" db="EMBL/GenBank/DDBJ databases">
        <authorList>
            <person name="Mural R.J."/>
            <person name="Li P.W."/>
            <person name="Adams M.D."/>
            <person name="Amanatides P.G."/>
            <person name="Baden-Tillson H."/>
            <person name="Barnstead M."/>
            <person name="Chin S.H."/>
            <person name="Dew I."/>
            <person name="Evans C.A."/>
            <person name="Ferriera S."/>
            <person name="Flanigan M."/>
            <person name="Fosler C."/>
            <person name="Glodek A."/>
            <person name="Gu Z."/>
            <person name="Holt R.A."/>
            <person name="Jennings D."/>
            <person name="Kraft C.L."/>
            <person name="Lu F."/>
            <person name="Nguyen T."/>
            <person name="Nusskern D.R."/>
            <person name="Pfannkoch C.M."/>
            <person name="Sitter C."/>
            <person name="Sutton G.G."/>
            <person name="Venter J.C."/>
            <person name="Wang Z."/>
            <person name="Woodage T."/>
            <person name="Zheng X.H."/>
            <person name="Zhong F."/>
        </authorList>
    </citation>
    <scope>NUCLEOTIDE SEQUENCE</scope>
    <source>
        <strain evidence="7">BN</strain>
    </source>
</reference>
<comment type="similarity">
    <text evidence="2">Belongs to the SVP2/SVP5/SVP6 family.</text>
</comment>
<protein>
    <submittedName>
        <fullName evidence="7">RCG32337, isoform CRA_a</fullName>
    </submittedName>
</protein>
<dbReference type="RGD" id="1311054">
    <property type="gene designation" value="Svs6"/>
</dbReference>
<dbReference type="OMA" id="RRPREKF"/>
<proteinExistence type="inferred from homology"/>
<evidence type="ECO:0000313" key="7">
    <source>
        <dbReference type="EMBL" id="EDL96535.1"/>
    </source>
</evidence>
<gene>
    <name evidence="8" type="primary">Svs6</name>
    <name evidence="7" type="ORF">rCG_32337</name>
</gene>
<keyword evidence="4 6" id="KW-0732">Signal</keyword>
<feature type="signal peptide" evidence="6">
    <location>
        <begin position="1"/>
        <end position="21"/>
    </location>
</feature>
<dbReference type="PANTHER" id="PTHR17498">
    <property type="entry name" value="SEMINAL VESICLE SECRETORY PROTEIN 6-RELATED"/>
    <property type="match status" value="1"/>
</dbReference>
<dbReference type="EMBL" id="CH474005">
    <property type="protein sequence ID" value="EDL96536.1"/>
    <property type="molecule type" value="Genomic_DNA"/>
</dbReference>
<dbReference type="AGR" id="RGD:1311054"/>
<evidence type="ECO:0000256" key="5">
    <source>
        <dbReference type="SAM" id="MobiDB-lite"/>
    </source>
</evidence>
<sequence>MSPTRFFLLTVLLVLVTEAAARRPREKFSQSAEDFSSESSEAKIPKSVIHEDVYEEKKFTRDMASSDDGDDKRSLSAGEIERSFTRKKDKPRFAQEMNE</sequence>
<dbReference type="KEGG" id="rno:362267"/>